<evidence type="ECO:0000259" key="1">
    <source>
        <dbReference type="PROSITE" id="PS50021"/>
    </source>
</evidence>
<dbReference type="Proteomes" id="UP000002852">
    <property type="component" value="Unassembled WGS sequence"/>
</dbReference>
<dbReference type="OMA" id="NHMELEL"/>
<name>A0A3B5PPW7_XIPMA</name>
<reference evidence="2" key="4">
    <citation type="submission" date="2025-09" db="UniProtKB">
        <authorList>
            <consortium name="Ensembl"/>
        </authorList>
    </citation>
    <scope>IDENTIFICATION</scope>
    <source>
        <strain evidence="2">JP 163 A</strain>
    </source>
</reference>
<dbReference type="GeneTree" id="ENSGT00950000183076"/>
<keyword evidence="3" id="KW-1185">Reference proteome</keyword>
<reference evidence="2" key="3">
    <citation type="submission" date="2025-08" db="UniProtKB">
        <authorList>
            <consortium name="Ensembl"/>
        </authorList>
    </citation>
    <scope>IDENTIFICATION</scope>
    <source>
        <strain evidence="2">JP 163 A</strain>
    </source>
</reference>
<dbReference type="SUPFAM" id="SSF47576">
    <property type="entry name" value="Calponin-homology domain, CH-domain"/>
    <property type="match status" value="1"/>
</dbReference>
<dbReference type="Ensembl" id="ENSXMAT00000028186.1">
    <property type="protein sequence ID" value="ENSXMAP00000021593.1"/>
    <property type="gene ID" value="ENSXMAG00000021308.1"/>
</dbReference>
<reference evidence="3" key="1">
    <citation type="submission" date="2012-01" db="EMBL/GenBank/DDBJ databases">
        <authorList>
            <person name="Walter R."/>
            <person name="Schartl M."/>
            <person name="Warren W."/>
        </authorList>
    </citation>
    <scope>NUCLEOTIDE SEQUENCE [LARGE SCALE GENOMIC DNA]</scope>
    <source>
        <strain evidence="3">JP 163 A</strain>
    </source>
</reference>
<dbReference type="GO" id="GO:1903479">
    <property type="term" value="P:mitotic actomyosin contractile ring assembly actin filament organization"/>
    <property type="evidence" value="ECO:0007669"/>
    <property type="project" value="TreeGrafter"/>
</dbReference>
<dbReference type="GO" id="GO:0005096">
    <property type="term" value="F:GTPase activator activity"/>
    <property type="evidence" value="ECO:0007669"/>
    <property type="project" value="TreeGrafter"/>
</dbReference>
<sequence>LAGAASVGSWGYRRPSYRINRRLTGQEMDVQRLQNVAYLYLCRLEEAKRWMEAVLGAELPGPVELERTLRNGVTLAKLSHHFDPAHVPLERIYDPDQHRYQDVGLQYRHTENINLWRSAMMSAGLPSVFYPETIDVYNGKNIPKLIHCIHALSHFLSQQGLAPPILGLKGKVSFTDEEINHMELELSQHHDPMESFEDIGDILTEELSVDAAAVQTAVDAVNAAVARGQLGATAQALRNPAALLTGLQEAHMSSYQEALEQARMRKAELAADQVRSDWSEKEPFHPIIQIFCQQAELQAGPGAANPGGTGRASLLLRGSGPASGWPRRLLCGSP</sequence>
<accession>A0A3B5PPW7</accession>
<proteinExistence type="predicted"/>
<dbReference type="GO" id="GO:0005938">
    <property type="term" value="C:cell cortex"/>
    <property type="evidence" value="ECO:0007669"/>
    <property type="project" value="TreeGrafter"/>
</dbReference>
<dbReference type="InterPro" id="IPR036872">
    <property type="entry name" value="CH_dom_sf"/>
</dbReference>
<organism evidence="2 3">
    <name type="scientific">Xiphophorus maculatus</name>
    <name type="common">Southern platyfish</name>
    <name type="synonym">Platypoecilus maculatus</name>
    <dbReference type="NCBI Taxonomy" id="8083"/>
    <lineage>
        <taxon>Eukaryota</taxon>
        <taxon>Metazoa</taxon>
        <taxon>Chordata</taxon>
        <taxon>Craniata</taxon>
        <taxon>Vertebrata</taxon>
        <taxon>Euteleostomi</taxon>
        <taxon>Actinopterygii</taxon>
        <taxon>Neopterygii</taxon>
        <taxon>Teleostei</taxon>
        <taxon>Neoteleostei</taxon>
        <taxon>Acanthomorphata</taxon>
        <taxon>Ovalentaria</taxon>
        <taxon>Atherinomorphae</taxon>
        <taxon>Cyprinodontiformes</taxon>
        <taxon>Poeciliidae</taxon>
        <taxon>Poeciliinae</taxon>
        <taxon>Xiphophorus</taxon>
    </lineage>
</organism>
<dbReference type="InParanoid" id="A0A3B5PPW7"/>
<evidence type="ECO:0000313" key="3">
    <source>
        <dbReference type="Proteomes" id="UP000002852"/>
    </source>
</evidence>
<reference evidence="3" key="2">
    <citation type="journal article" date="2013" name="Nat. Genet.">
        <title>The genome of the platyfish, Xiphophorus maculatus, provides insights into evolutionary adaptation and several complex traits.</title>
        <authorList>
            <person name="Schartl M."/>
            <person name="Walter R.B."/>
            <person name="Shen Y."/>
            <person name="Garcia T."/>
            <person name="Catchen J."/>
            <person name="Amores A."/>
            <person name="Braasch I."/>
            <person name="Chalopin D."/>
            <person name="Volff J.N."/>
            <person name="Lesch K.P."/>
            <person name="Bisazza A."/>
            <person name="Minx P."/>
            <person name="Hillier L."/>
            <person name="Wilson R.K."/>
            <person name="Fuerstenberg S."/>
            <person name="Boore J."/>
            <person name="Searle S."/>
            <person name="Postlethwait J.H."/>
            <person name="Warren W.C."/>
        </authorList>
    </citation>
    <scope>NUCLEOTIDE SEQUENCE [LARGE SCALE GENOMIC DNA]</scope>
    <source>
        <strain evidence="3">JP 163 A</strain>
    </source>
</reference>
<evidence type="ECO:0000313" key="2">
    <source>
        <dbReference type="Ensembl" id="ENSXMAP00000021593.1"/>
    </source>
</evidence>
<dbReference type="PANTHER" id="PTHR14149">
    <property type="entry name" value="RAS GTPASE-ACTIVATING PROTEIN WITH IQ MOTIF"/>
    <property type="match status" value="1"/>
</dbReference>
<dbReference type="Pfam" id="PF00307">
    <property type="entry name" value="CH"/>
    <property type="match status" value="1"/>
</dbReference>
<protein>
    <recommendedName>
        <fullName evidence="1">Calponin-homology (CH) domain-containing protein</fullName>
    </recommendedName>
</protein>
<dbReference type="PROSITE" id="PS50021">
    <property type="entry name" value="CH"/>
    <property type="match status" value="1"/>
</dbReference>
<dbReference type="GO" id="GO:0005516">
    <property type="term" value="F:calmodulin binding"/>
    <property type="evidence" value="ECO:0007669"/>
    <property type="project" value="TreeGrafter"/>
</dbReference>
<feature type="domain" description="Calponin-homology (CH)" evidence="1">
    <location>
        <begin position="41"/>
        <end position="156"/>
    </location>
</feature>
<dbReference type="PANTHER" id="PTHR14149:SF10">
    <property type="entry name" value="RAS GTPASE-ACTIVATING-LIKE PROTEIN IQGAP3"/>
    <property type="match status" value="1"/>
</dbReference>
<dbReference type="STRING" id="8083.ENSXMAP00000021593"/>
<dbReference type="FunFam" id="1.10.418.10:FF:000013">
    <property type="entry name" value="IQ motif containing GTPase activating protein 1"/>
    <property type="match status" value="1"/>
</dbReference>
<dbReference type="SMART" id="SM00033">
    <property type="entry name" value="CH"/>
    <property type="match status" value="1"/>
</dbReference>
<dbReference type="InterPro" id="IPR001715">
    <property type="entry name" value="CH_dom"/>
</dbReference>
<dbReference type="AlphaFoldDB" id="A0A3B5PPW7"/>
<dbReference type="Gene3D" id="1.10.418.10">
    <property type="entry name" value="Calponin-like domain"/>
    <property type="match status" value="1"/>
</dbReference>
<dbReference type="GO" id="GO:0051015">
    <property type="term" value="F:actin filament binding"/>
    <property type="evidence" value="ECO:0007669"/>
    <property type="project" value="TreeGrafter"/>
</dbReference>